<dbReference type="PANTHER" id="PTHR21064:SF6">
    <property type="entry name" value="AMINOGLYCOSIDE PHOSPHOTRANSFERASE DOMAIN-CONTAINING PROTEIN"/>
    <property type="match status" value="1"/>
</dbReference>
<keyword evidence="3" id="KW-0418">Kinase</keyword>
<reference evidence="3 4" key="1">
    <citation type="submission" date="2018-07" db="EMBL/GenBank/DDBJ databases">
        <title>Genomic Encyclopedia of Type Strains, Phase III (KMG-III): the genomes of soil and plant-associated and newly described type strains.</title>
        <authorList>
            <person name="Whitman W."/>
        </authorList>
    </citation>
    <scope>NUCLEOTIDE SEQUENCE [LARGE SCALE GENOMIC DNA]</scope>
    <source>
        <strain evidence="3 4">CECT 8333</strain>
    </source>
</reference>
<accession>A0A369BPG4</accession>
<keyword evidence="3" id="KW-0808">Transferase</keyword>
<feature type="domain" description="Aminoglycoside phosphotransferase" evidence="2">
    <location>
        <begin position="17"/>
        <end position="259"/>
    </location>
</feature>
<dbReference type="SUPFAM" id="SSF56112">
    <property type="entry name" value="Protein kinase-like (PK-like)"/>
    <property type="match status" value="1"/>
</dbReference>
<dbReference type="PANTHER" id="PTHR21064">
    <property type="entry name" value="AMINOGLYCOSIDE PHOSPHOTRANSFERASE DOMAIN-CONTAINING PROTEIN-RELATED"/>
    <property type="match status" value="1"/>
</dbReference>
<protein>
    <submittedName>
        <fullName evidence="3">Ser/Thr protein kinase RdoA (MazF antagonist)</fullName>
    </submittedName>
</protein>
<organism evidence="3 4">
    <name type="scientific">Fontibacillus phaseoli</name>
    <dbReference type="NCBI Taxonomy" id="1416533"/>
    <lineage>
        <taxon>Bacteria</taxon>
        <taxon>Bacillati</taxon>
        <taxon>Bacillota</taxon>
        <taxon>Bacilli</taxon>
        <taxon>Bacillales</taxon>
        <taxon>Paenibacillaceae</taxon>
        <taxon>Fontibacillus</taxon>
    </lineage>
</organism>
<comment type="caution">
    <text evidence="3">The sequence shown here is derived from an EMBL/GenBank/DDBJ whole genome shotgun (WGS) entry which is preliminary data.</text>
</comment>
<dbReference type="Gene3D" id="3.30.200.20">
    <property type="entry name" value="Phosphorylase Kinase, domain 1"/>
    <property type="match status" value="1"/>
</dbReference>
<comment type="similarity">
    <text evidence="1">Belongs to the pseudomonas-type ThrB family.</text>
</comment>
<dbReference type="InterPro" id="IPR050249">
    <property type="entry name" value="Pseudomonas-type_ThrB"/>
</dbReference>
<evidence type="ECO:0000313" key="4">
    <source>
        <dbReference type="Proteomes" id="UP000253090"/>
    </source>
</evidence>
<evidence type="ECO:0000256" key="1">
    <source>
        <dbReference type="ARBA" id="ARBA00038240"/>
    </source>
</evidence>
<dbReference type="Pfam" id="PF01636">
    <property type="entry name" value="APH"/>
    <property type="match status" value="1"/>
</dbReference>
<name>A0A369BPG4_9BACL</name>
<dbReference type="AlphaFoldDB" id="A0A369BPG4"/>
<sequence>MSDSMVKQFWPEWNGEIREGASGWNNTTRYIENKGLSCVLRIYESHRDRDKIQYEHEVLSRLQEIELSFKVPQPVRTPDGETILQMGDGSARYACLFEYIEGALPKNGSFQAAHSFGQAVAELVIALAKVKPELSPSYRPYYELQQSYPSCSYDVVRHFCEHPPEVFRNLHDSITTLGEAYDDVCDRLEEVKKLPRQLVHGDLNPSNLLVDQQHHDQIAALLDFEFCTLDVRAMEPAVVISDLLGYEGKKETIREFCVGFGSLLRLKPEEISHIPTLIRLRKVDVFLHFMSRYLNGTDGPDVLRVQSVALAAELKEFGQDEIWIREILREYMLDRLGWD</sequence>
<dbReference type="OrthoDB" id="156345at2"/>
<gene>
    <name evidence="3" type="ORF">DFP94_1011032</name>
</gene>
<keyword evidence="4" id="KW-1185">Reference proteome</keyword>
<proteinExistence type="inferred from homology"/>
<dbReference type="RefSeq" id="WP_114495313.1">
    <property type="nucleotide sequence ID" value="NZ_QPJW01000001.1"/>
</dbReference>
<evidence type="ECO:0000259" key="2">
    <source>
        <dbReference type="Pfam" id="PF01636"/>
    </source>
</evidence>
<dbReference type="Proteomes" id="UP000253090">
    <property type="component" value="Unassembled WGS sequence"/>
</dbReference>
<dbReference type="EMBL" id="QPJW01000001">
    <property type="protein sequence ID" value="RCX23433.1"/>
    <property type="molecule type" value="Genomic_DNA"/>
</dbReference>
<dbReference type="InterPro" id="IPR002575">
    <property type="entry name" value="Aminoglycoside_PTrfase"/>
</dbReference>
<evidence type="ECO:0000313" key="3">
    <source>
        <dbReference type="EMBL" id="RCX23433.1"/>
    </source>
</evidence>
<dbReference type="Gene3D" id="3.90.1200.10">
    <property type="match status" value="1"/>
</dbReference>
<dbReference type="GO" id="GO:0019202">
    <property type="term" value="F:amino acid kinase activity"/>
    <property type="evidence" value="ECO:0007669"/>
    <property type="project" value="TreeGrafter"/>
</dbReference>
<dbReference type="InterPro" id="IPR011009">
    <property type="entry name" value="Kinase-like_dom_sf"/>
</dbReference>